<dbReference type="EMBL" id="KU297167">
    <property type="protein sequence ID" value="AMB21741.1"/>
    <property type="molecule type" value="Genomic_DNA"/>
</dbReference>
<evidence type="ECO:0000256" key="8">
    <source>
        <dbReference type="ARBA" id="ARBA00023136"/>
    </source>
</evidence>
<feature type="non-terminal residue" evidence="13">
    <location>
        <position position="421"/>
    </location>
</feature>
<reference evidence="16" key="2">
    <citation type="submission" date="2019-01" db="EMBL/GenBank/DDBJ databases">
        <title>Genetic diversity and natural spread sources of brinjal little leaf phytoplasma.</title>
        <authorList>
            <person name="Kumar M."/>
            <person name="Rao G.P."/>
        </authorList>
    </citation>
    <scope>NUCLEOTIDE SEQUENCE</scope>
    <source>
        <strain evidence="19">Assam-1</strain>
        <strain evidence="21">Bihar-1</strain>
        <strain evidence="18">CG-1</strain>
        <strain evidence="16">IARI-2</strain>
        <strain evidence="20">MH-1</strain>
        <strain evidence="17">Odisha-1Solanum melongena</strain>
    </source>
</reference>
<keyword evidence="4 10" id="KW-0812">Transmembrane</keyword>
<reference evidence="13" key="1">
    <citation type="submission" date="2015-12" db="EMBL/GenBank/DDBJ databases">
        <title>Genetic diversity and natural spread sources of Brinjal little leaf phytoplasma.</title>
        <authorList>
            <person name="Kumar M."/>
            <person name="Priya M."/>
            <person name="Rao G.P."/>
        </authorList>
    </citation>
    <scope>NUCLEOTIDE SEQUENCE</scope>
    <source>
        <strain evidence="15">Haryana-1</strain>
        <strain evidence="13">IARI-1</strain>
        <strain evidence="14">Noida-1</strain>
    </source>
</reference>
<comment type="similarity">
    <text evidence="2 11">Belongs to the SecY/SEC61-alpha family.</text>
</comment>
<accession>A0A0Y0CQK9</accession>
<dbReference type="InterPro" id="IPR002208">
    <property type="entry name" value="SecY/SEC61-alpha"/>
</dbReference>
<name>A0A0Y0CQK9_9MOLU</name>
<dbReference type="PROSITE" id="PS00755">
    <property type="entry name" value="SECY_1"/>
    <property type="match status" value="1"/>
</dbReference>
<dbReference type="GO" id="GO:0016020">
    <property type="term" value="C:membrane"/>
    <property type="evidence" value="ECO:0007669"/>
    <property type="project" value="UniProtKB-SubCell"/>
</dbReference>
<evidence type="ECO:0000256" key="2">
    <source>
        <dbReference type="ARBA" id="ARBA00005751"/>
    </source>
</evidence>
<dbReference type="Pfam" id="PF00344">
    <property type="entry name" value="SecY"/>
    <property type="match status" value="1"/>
</dbReference>
<evidence type="ECO:0000256" key="10">
    <source>
        <dbReference type="RuleBase" id="RU003484"/>
    </source>
</evidence>
<comment type="subcellular location">
    <subcellularLocation>
        <location evidence="1 10">Membrane</location>
        <topology evidence="1 10">Multi-pass membrane protein</topology>
    </subcellularLocation>
</comment>
<dbReference type="EMBL" id="MK396195">
    <property type="protein sequence ID" value="QDF43786.1"/>
    <property type="molecule type" value="Genomic_DNA"/>
</dbReference>
<dbReference type="Gene3D" id="1.10.3370.10">
    <property type="entry name" value="SecY subunit domain"/>
    <property type="match status" value="1"/>
</dbReference>
<keyword evidence="8 12" id="KW-0472">Membrane</keyword>
<keyword evidence="7 10" id="KW-0811">Translocation</keyword>
<feature type="transmembrane region" description="Helical" evidence="12">
    <location>
        <begin position="20"/>
        <end position="40"/>
    </location>
</feature>
<dbReference type="HAMAP" id="MF_01465">
    <property type="entry name" value="SecY"/>
    <property type="match status" value="1"/>
</dbReference>
<evidence type="ECO:0000256" key="12">
    <source>
        <dbReference type="SAM" id="Phobius"/>
    </source>
</evidence>
<dbReference type="SUPFAM" id="SSF103491">
    <property type="entry name" value="Preprotein translocase SecY subunit"/>
    <property type="match status" value="1"/>
</dbReference>
<feature type="transmembrane region" description="Helical" evidence="12">
    <location>
        <begin position="60"/>
        <end position="87"/>
    </location>
</feature>
<feature type="transmembrane region" description="Helical" evidence="12">
    <location>
        <begin position="386"/>
        <end position="404"/>
    </location>
</feature>
<evidence type="ECO:0000256" key="11">
    <source>
        <dbReference type="RuleBase" id="RU004349"/>
    </source>
</evidence>
<evidence type="ECO:0000256" key="5">
    <source>
        <dbReference type="ARBA" id="ARBA00022927"/>
    </source>
</evidence>
<evidence type="ECO:0000313" key="17">
    <source>
        <dbReference type="EMBL" id="QDF43784.1"/>
    </source>
</evidence>
<evidence type="ECO:0000256" key="1">
    <source>
        <dbReference type="ARBA" id="ARBA00004141"/>
    </source>
</evidence>
<feature type="transmembrane region" description="Helical" evidence="12">
    <location>
        <begin position="212"/>
        <end position="232"/>
    </location>
</feature>
<dbReference type="GO" id="GO:0015031">
    <property type="term" value="P:protein transport"/>
    <property type="evidence" value="ECO:0007669"/>
    <property type="project" value="UniProtKB-KW"/>
</dbReference>
<evidence type="ECO:0000313" key="14">
    <source>
        <dbReference type="EMBL" id="AMB21738.1"/>
    </source>
</evidence>
<dbReference type="AlphaFoldDB" id="A0A0Y0CQK9"/>
<dbReference type="EMBL" id="KU297164">
    <property type="protein sequence ID" value="AMB21738.1"/>
    <property type="molecule type" value="Genomic_DNA"/>
</dbReference>
<feature type="transmembrane region" description="Helical" evidence="12">
    <location>
        <begin position="353"/>
        <end position="374"/>
    </location>
</feature>
<gene>
    <name evidence="13" type="primary">secY</name>
</gene>
<dbReference type="EMBL" id="MK396196">
    <property type="protein sequence ID" value="QDF43787.1"/>
    <property type="molecule type" value="Genomic_DNA"/>
</dbReference>
<keyword evidence="5 10" id="KW-0653">Protein transport</keyword>
<feature type="transmembrane region" description="Helical" evidence="12">
    <location>
        <begin position="180"/>
        <end position="200"/>
    </location>
</feature>
<comment type="function">
    <text evidence="9">The central subunit of the protein translocation channel SecYEG. Consists of two halves formed by TMs 1-5 and 6-10. These two domains form a lateral gate at the front which open onto the bilayer between TMs 2 and 7, and are clamped together by SecE at the back. The channel is closed by both a pore ring composed of hydrophobic SecY resides and a short helix (helix 2A) on the extracellular side of the membrane which forms a plug. The plug probably moves laterally to allow the channel to open. The ring and the pore may move independently.</text>
</comment>
<evidence type="ECO:0000313" key="18">
    <source>
        <dbReference type="EMBL" id="QDF43785.1"/>
    </source>
</evidence>
<evidence type="ECO:0000313" key="13">
    <source>
        <dbReference type="EMBL" id="AMB21737.1"/>
    </source>
</evidence>
<dbReference type="NCBIfam" id="TIGR00967">
    <property type="entry name" value="3a0501s007"/>
    <property type="match status" value="1"/>
</dbReference>
<evidence type="ECO:0000313" key="20">
    <source>
        <dbReference type="EMBL" id="QDF43787.1"/>
    </source>
</evidence>
<keyword evidence="6 12" id="KW-1133">Transmembrane helix</keyword>
<feature type="transmembrane region" description="Helical" evidence="12">
    <location>
        <begin position="296"/>
        <end position="320"/>
    </location>
</feature>
<dbReference type="InterPro" id="IPR026593">
    <property type="entry name" value="SecY"/>
</dbReference>
<dbReference type="InterPro" id="IPR030659">
    <property type="entry name" value="SecY_CS"/>
</dbReference>
<dbReference type="EMBL" id="KU297163">
    <property type="protein sequence ID" value="AMB21737.1"/>
    <property type="molecule type" value="Genomic_DNA"/>
</dbReference>
<evidence type="ECO:0000256" key="4">
    <source>
        <dbReference type="ARBA" id="ARBA00022692"/>
    </source>
</evidence>
<evidence type="ECO:0000256" key="9">
    <source>
        <dbReference type="RuleBase" id="RU000537"/>
    </source>
</evidence>
<evidence type="ECO:0000313" key="21">
    <source>
        <dbReference type="EMBL" id="QDF43788.1"/>
    </source>
</evidence>
<dbReference type="PIRSF" id="PIRSF004557">
    <property type="entry name" value="SecY"/>
    <property type="match status" value="1"/>
</dbReference>
<dbReference type="PRINTS" id="PR00303">
    <property type="entry name" value="SECYTRNLCASE"/>
</dbReference>
<dbReference type="PROSITE" id="PS00756">
    <property type="entry name" value="SECY_2"/>
    <property type="match status" value="1"/>
</dbReference>
<evidence type="ECO:0000256" key="6">
    <source>
        <dbReference type="ARBA" id="ARBA00022989"/>
    </source>
</evidence>
<keyword evidence="3 10" id="KW-0813">Transport</keyword>
<proteinExistence type="inferred from homology"/>
<dbReference type="EMBL" id="MK396197">
    <property type="protein sequence ID" value="QDF43788.1"/>
    <property type="molecule type" value="Genomic_DNA"/>
</dbReference>
<organism evidence="13">
    <name type="scientific">Brinjal little leaf phytoplasma</name>
    <dbReference type="NCBI Taxonomy" id="85647"/>
    <lineage>
        <taxon>Bacteria</taxon>
        <taxon>Bacillati</taxon>
        <taxon>Mycoplasmatota</taxon>
        <taxon>Mollicutes</taxon>
        <taxon>Acholeplasmatales</taxon>
        <taxon>Acholeplasmataceae</taxon>
        <taxon>Candidatus Phytoplasma</taxon>
        <taxon>16SrVI (Clover proliferation group)</taxon>
    </lineage>
</organism>
<dbReference type="EMBL" id="MK396194">
    <property type="protein sequence ID" value="QDF43785.1"/>
    <property type="molecule type" value="Genomic_DNA"/>
</dbReference>
<feature type="transmembrane region" description="Helical" evidence="12">
    <location>
        <begin position="147"/>
        <end position="168"/>
    </location>
</feature>
<dbReference type="EMBL" id="MK396193">
    <property type="protein sequence ID" value="QDF43784.1"/>
    <property type="molecule type" value="Genomic_DNA"/>
</dbReference>
<protein>
    <recommendedName>
        <fullName evidence="9">Protein translocase subunit SecY</fullName>
    </recommendedName>
</protein>
<dbReference type="EMBL" id="MK396192">
    <property type="protein sequence ID" value="QDF43783.1"/>
    <property type="molecule type" value="Genomic_DNA"/>
</dbReference>
<evidence type="ECO:0000256" key="7">
    <source>
        <dbReference type="ARBA" id="ARBA00023010"/>
    </source>
</evidence>
<dbReference type="PANTHER" id="PTHR10906">
    <property type="entry name" value="SECY/SEC61-ALPHA FAMILY MEMBER"/>
    <property type="match status" value="1"/>
</dbReference>
<evidence type="ECO:0000313" key="15">
    <source>
        <dbReference type="EMBL" id="AMB21741.1"/>
    </source>
</evidence>
<evidence type="ECO:0000313" key="16">
    <source>
        <dbReference type="EMBL" id="QDF43783.1"/>
    </source>
</evidence>
<sequence length="421" mass="48521">MMAKLINFLEDRQKIIQKCFFTLFIIFIYIIGTKIFIPLLGEDFYSLLSKLKKTSSKNEFLFSNNSCSLLALGVIPYVTASIIIQFAQKVFPFFQEWQKQGDKGKYKINIVTRVLTILIAITQSFFMLQQNPIHLAKLFTIKDENLIAFHFIVVFFSVVGVFISIWLADLITSKGVGNGISILIVIGIIDKLFNTFKYLLDYNEPFLTQRLLILFSFFILLILTIYLSLAYLKLPINYAVDRHNDKIDNHIPFKLNTSGVLPIIIADTFLNITNYIKMFFPKSTNFMNFFIESRSYLGIYFFVYLLLVMLFSFFSSFMTINPMELSEHLSKQNAYLKDVRPGLPTVKKLTYEIFKLTCIGSFFLTLLAAAPDVISFCFNNEISRNIKFGGTSLLIVVGVAIETIQNIKKEKNVKNTYSKFF</sequence>
<feature type="transmembrane region" description="Helical" evidence="12">
    <location>
        <begin position="108"/>
        <end position="127"/>
    </location>
</feature>
<evidence type="ECO:0000256" key="3">
    <source>
        <dbReference type="ARBA" id="ARBA00022448"/>
    </source>
</evidence>
<evidence type="ECO:0000313" key="19">
    <source>
        <dbReference type="EMBL" id="QDF43786.1"/>
    </source>
</evidence>
<dbReference type="InterPro" id="IPR023201">
    <property type="entry name" value="SecY_dom_sf"/>
</dbReference>